<dbReference type="OrthoDB" id="9800887at2"/>
<comment type="similarity">
    <text evidence="2">Belongs to the intradiol ring-cleavage dioxygenase family.</text>
</comment>
<dbReference type="PANTHER" id="PTHR33711">
    <property type="entry name" value="DIOXYGENASE, PUTATIVE (AFU_ORTHOLOGUE AFUA_2G02910)-RELATED"/>
    <property type="match status" value="1"/>
</dbReference>
<dbReference type="GO" id="GO:0009712">
    <property type="term" value="P:catechol-containing compound metabolic process"/>
    <property type="evidence" value="ECO:0007669"/>
    <property type="project" value="InterPro"/>
</dbReference>
<dbReference type="InterPro" id="IPR007535">
    <property type="entry name" value="Catechol_dOase_N"/>
</dbReference>
<feature type="compositionally biased region" description="Low complexity" evidence="7">
    <location>
        <begin position="8"/>
        <end position="23"/>
    </location>
</feature>
<dbReference type="Pfam" id="PF04444">
    <property type="entry name" value="Dioxygenase_N"/>
    <property type="match status" value="1"/>
</dbReference>
<evidence type="ECO:0000256" key="2">
    <source>
        <dbReference type="ARBA" id="ARBA00007825"/>
    </source>
</evidence>
<dbReference type="GO" id="GO:0008199">
    <property type="term" value="F:ferric iron binding"/>
    <property type="evidence" value="ECO:0007669"/>
    <property type="project" value="InterPro"/>
</dbReference>
<dbReference type="RefSeq" id="WP_130288025.1">
    <property type="nucleotide sequence ID" value="NZ_SHKL01000001.1"/>
</dbReference>
<organism evidence="9 10">
    <name type="scientific">Pseudonocardia sediminis</name>
    <dbReference type="NCBI Taxonomy" id="1397368"/>
    <lineage>
        <taxon>Bacteria</taxon>
        <taxon>Bacillati</taxon>
        <taxon>Actinomycetota</taxon>
        <taxon>Actinomycetes</taxon>
        <taxon>Pseudonocardiales</taxon>
        <taxon>Pseudonocardiaceae</taxon>
        <taxon>Pseudonocardia</taxon>
    </lineage>
</organism>
<gene>
    <name evidence="9" type="ORF">EV383_0043</name>
</gene>
<proteinExistence type="inferred from homology"/>
<dbReference type="InterPro" id="IPR043029">
    <property type="entry name" value="1_2-CTD_multi_dom"/>
</dbReference>
<sequence>MTTTDPRSGSAASDAATAGSHATESARLGRSNQRGGGSAVDQARTAKVIGAALEGIRAAIRDNKVTYDEFDAFKRWLIEVSDTGEWPLFLDVYLEFEVERVAAETQDGSTGTILGPFWLDGQAQLDSPATLPMRDDEPGTPLILAGQVRGTDGKPLAGAKVDIWHTDDEGYYSGFASKPPAGNLRGVVTANSDGRYEIHSRKPAPYTIPLDGPTGKMTETAGWSPWRPGHLHLLVSAPGHRTITTQLFFIGDRYLDSDVASATKPELILDPQPTGNGDEVRSDYDFVIESE</sequence>
<evidence type="ECO:0000313" key="10">
    <source>
        <dbReference type="Proteomes" id="UP000291591"/>
    </source>
</evidence>
<dbReference type="EMBL" id="SHKL01000001">
    <property type="protein sequence ID" value="RZT83244.1"/>
    <property type="molecule type" value="Genomic_DNA"/>
</dbReference>
<evidence type="ECO:0000256" key="1">
    <source>
        <dbReference type="ARBA" id="ARBA00001965"/>
    </source>
</evidence>
<dbReference type="Gene3D" id="2.60.130.10">
    <property type="entry name" value="Aromatic compound dioxygenase"/>
    <property type="match status" value="1"/>
</dbReference>
<dbReference type="Gene3D" id="6.10.10.40">
    <property type="entry name" value="Catechol 1,2-dioxygenase multimerisation domain-like"/>
    <property type="match status" value="1"/>
</dbReference>
<dbReference type="Pfam" id="PF00775">
    <property type="entry name" value="Dioxygenase_C"/>
    <property type="match status" value="1"/>
</dbReference>
<evidence type="ECO:0000256" key="4">
    <source>
        <dbReference type="ARBA" id="ARBA00022964"/>
    </source>
</evidence>
<feature type="domain" description="Intradiol ring-cleavage dioxygenases" evidence="8">
    <location>
        <begin position="144"/>
        <end position="172"/>
    </location>
</feature>
<comment type="caution">
    <text evidence="9">The sequence shown here is derived from an EMBL/GenBank/DDBJ whole genome shotgun (WGS) entry which is preliminary data.</text>
</comment>
<evidence type="ECO:0000256" key="6">
    <source>
        <dbReference type="ARBA" id="ARBA00023004"/>
    </source>
</evidence>
<keyword evidence="6" id="KW-0408">Iron</keyword>
<keyword evidence="5" id="KW-0560">Oxidoreductase</keyword>
<keyword evidence="3" id="KW-0479">Metal-binding</keyword>
<dbReference type="InterPro" id="IPR015889">
    <property type="entry name" value="Intradiol_dOase_core"/>
</dbReference>
<keyword evidence="4 9" id="KW-0223">Dioxygenase</keyword>
<protein>
    <submittedName>
        <fullName evidence="9">Catechol 1,2-dioxygenase</fullName>
    </submittedName>
</protein>
<evidence type="ECO:0000256" key="7">
    <source>
        <dbReference type="SAM" id="MobiDB-lite"/>
    </source>
</evidence>
<comment type="cofactor">
    <cofactor evidence="1">
        <name>Fe(3+)</name>
        <dbReference type="ChEBI" id="CHEBI:29034"/>
    </cofactor>
</comment>
<dbReference type="SUPFAM" id="SSF49482">
    <property type="entry name" value="Aromatic compound dioxygenase"/>
    <property type="match status" value="1"/>
</dbReference>
<reference evidence="9 10" key="1">
    <citation type="submission" date="2019-02" db="EMBL/GenBank/DDBJ databases">
        <title>Sequencing the genomes of 1000 actinobacteria strains.</title>
        <authorList>
            <person name="Klenk H.-P."/>
        </authorList>
    </citation>
    <scope>NUCLEOTIDE SEQUENCE [LARGE SCALE GENOMIC DNA]</scope>
    <source>
        <strain evidence="9 10">DSM 45779</strain>
    </source>
</reference>
<accession>A0A4Q7UQB8</accession>
<dbReference type="AlphaFoldDB" id="A0A4Q7UQB8"/>
<dbReference type="Proteomes" id="UP000291591">
    <property type="component" value="Unassembled WGS sequence"/>
</dbReference>
<dbReference type="InterPro" id="IPR050770">
    <property type="entry name" value="Intradiol_RC_Dioxygenase"/>
</dbReference>
<name>A0A4Q7UQB8_PSEST</name>
<evidence type="ECO:0000256" key="3">
    <source>
        <dbReference type="ARBA" id="ARBA00022723"/>
    </source>
</evidence>
<dbReference type="PANTHER" id="PTHR33711:SF7">
    <property type="entry name" value="INTRADIOL RING-CLEAVAGE DIOXYGENASES DOMAIN-CONTAINING PROTEIN-RELATED"/>
    <property type="match status" value="1"/>
</dbReference>
<evidence type="ECO:0000259" key="8">
    <source>
        <dbReference type="PROSITE" id="PS00083"/>
    </source>
</evidence>
<evidence type="ECO:0000313" key="9">
    <source>
        <dbReference type="EMBL" id="RZT83244.1"/>
    </source>
</evidence>
<dbReference type="GO" id="GO:0018576">
    <property type="term" value="F:catechol 1,2-dioxygenase activity"/>
    <property type="evidence" value="ECO:0007669"/>
    <property type="project" value="InterPro"/>
</dbReference>
<dbReference type="PROSITE" id="PS00083">
    <property type="entry name" value="INTRADIOL_DIOXYGENAS"/>
    <property type="match status" value="1"/>
</dbReference>
<evidence type="ECO:0000256" key="5">
    <source>
        <dbReference type="ARBA" id="ARBA00023002"/>
    </source>
</evidence>
<feature type="region of interest" description="Disordered" evidence="7">
    <location>
        <begin position="1"/>
        <end position="41"/>
    </location>
</feature>
<dbReference type="InterPro" id="IPR000627">
    <property type="entry name" value="Intradiol_dOase_C"/>
</dbReference>
<keyword evidence="10" id="KW-1185">Reference proteome</keyword>